<dbReference type="Pfam" id="PF05787">
    <property type="entry name" value="PhoX"/>
    <property type="match status" value="1"/>
</dbReference>
<feature type="chain" id="PRO_5015119649" evidence="1">
    <location>
        <begin position="19"/>
        <end position="568"/>
    </location>
</feature>
<keyword evidence="3" id="KW-1185">Reference proteome</keyword>
<protein>
    <submittedName>
        <fullName evidence="2">Alkaline phosphatase</fullName>
    </submittedName>
</protein>
<dbReference type="PANTHER" id="PTHR35399:SF2">
    <property type="entry name" value="DUF839 DOMAIN-CONTAINING PROTEIN"/>
    <property type="match status" value="1"/>
</dbReference>
<gene>
    <name evidence="2" type="ORF">C2E21_2844</name>
</gene>
<evidence type="ECO:0000313" key="3">
    <source>
        <dbReference type="Proteomes" id="UP000239899"/>
    </source>
</evidence>
<evidence type="ECO:0000256" key="1">
    <source>
        <dbReference type="SAM" id="SignalP"/>
    </source>
</evidence>
<proteinExistence type="predicted"/>
<feature type="signal peptide" evidence="1">
    <location>
        <begin position="1"/>
        <end position="18"/>
    </location>
</feature>
<dbReference type="Proteomes" id="UP000239899">
    <property type="component" value="Unassembled WGS sequence"/>
</dbReference>
<organism evidence="2 3">
    <name type="scientific">Chlorella sorokiniana</name>
    <name type="common">Freshwater green alga</name>
    <dbReference type="NCBI Taxonomy" id="3076"/>
    <lineage>
        <taxon>Eukaryota</taxon>
        <taxon>Viridiplantae</taxon>
        <taxon>Chlorophyta</taxon>
        <taxon>core chlorophytes</taxon>
        <taxon>Trebouxiophyceae</taxon>
        <taxon>Chlorellales</taxon>
        <taxon>Chlorellaceae</taxon>
        <taxon>Chlorella clade</taxon>
        <taxon>Chlorella</taxon>
    </lineage>
</organism>
<dbReference type="InterPro" id="IPR008557">
    <property type="entry name" value="PhoX"/>
</dbReference>
<reference evidence="2 3" key="1">
    <citation type="journal article" date="2018" name="Plant J.">
        <title>Genome sequences of Chlorella sorokiniana UTEX 1602 and Micractinium conductrix SAG 241.80: implications to maltose excretion by a green alga.</title>
        <authorList>
            <person name="Arriola M.B."/>
            <person name="Velmurugan N."/>
            <person name="Zhang Y."/>
            <person name="Plunkett M.H."/>
            <person name="Hondzo H."/>
            <person name="Barney B.M."/>
        </authorList>
    </citation>
    <scope>NUCLEOTIDE SEQUENCE [LARGE SCALE GENOMIC DNA]</scope>
    <source>
        <strain evidence="3">UTEX 1602</strain>
    </source>
</reference>
<name>A0A2P6TX12_CHLSO</name>
<comment type="caution">
    <text evidence="2">The sequence shown here is derived from an EMBL/GenBank/DDBJ whole genome shotgun (WGS) entry which is preliminary data.</text>
</comment>
<evidence type="ECO:0000313" key="2">
    <source>
        <dbReference type="EMBL" id="PRW58600.1"/>
    </source>
</evidence>
<dbReference type="AlphaFoldDB" id="A0A2P6TX12"/>
<dbReference type="EMBL" id="LHPG02000005">
    <property type="protein sequence ID" value="PRW58600.1"/>
    <property type="molecule type" value="Genomic_DNA"/>
</dbReference>
<accession>A0A2P6TX12</accession>
<sequence length="568" mass="62613">MVFRGAICVLLLACAASAAIVQHPIEFKPIIKTNSPVPGSLWRWGQVRSSTGAPLFEVDPVTKGPSSTPLVSNNPDFTSLHEVRTVTGKKMVYAITQFESPRPATQWVVGLEQGKDGSLTPKGQYWVNWNKLGGLWIPCAGSKTPWGSHMGGEEYEPDARPFSEAKTLDELKALLKGGWSDRYFNLYPKDLTFANVQALFNYVMPDQRTVYGTDDGTGVGFFKFVADRRGDLSSGRLFAAKMTQLSAANGGKFRIDWIHLGHGENWKLQKLAERVKFSDIFATAPFVPATGCPVGFKSINTDDQGAECLRLKPGMATAAAFLETRRYAAYLGATTEFSKWEGITFDAKRGLLYTAMSDIRYGMEDNKSKGKADTKYDIGGPNHVRVEYNKCGCVYKLAVDRKYSAYAMEALICGKPISNDPNNACDLNAISNPDNVAIAAELDVLLISEDSDNHENNVLWSYDLLRGALQRILSVPYGAEVTSPYYYNNINGFSYIIAEDQHPYSGNEDKVSSPLFSGKDAFLGYWTWPTVKRSYAAAFLPITPALTEAEKHAVRGTSKVAVWTYGKP</sequence>
<dbReference type="OrthoDB" id="10265760at2759"/>
<dbReference type="PANTHER" id="PTHR35399">
    <property type="entry name" value="SLR8030 PROTEIN"/>
    <property type="match status" value="1"/>
</dbReference>
<keyword evidence="1" id="KW-0732">Signal</keyword>